<dbReference type="InterPro" id="IPR008969">
    <property type="entry name" value="CarboxyPept-like_regulatory"/>
</dbReference>
<keyword evidence="9 11" id="KW-0472">Membrane</keyword>
<comment type="subcellular location">
    <subcellularLocation>
        <location evidence="1 11">Cell outer membrane</location>
        <topology evidence="1 11">Multi-pass membrane protein</topology>
    </subcellularLocation>
</comment>
<dbReference type="NCBIfam" id="TIGR04057">
    <property type="entry name" value="SusC_RagA_signa"/>
    <property type="match status" value="1"/>
</dbReference>
<dbReference type="Proteomes" id="UP000249547">
    <property type="component" value="Unassembled WGS sequence"/>
</dbReference>
<name>A0A327QPU3_9BACT</name>
<evidence type="ECO:0000256" key="5">
    <source>
        <dbReference type="ARBA" id="ARBA00022692"/>
    </source>
</evidence>
<dbReference type="InterPro" id="IPR012910">
    <property type="entry name" value="Plug_dom"/>
</dbReference>
<dbReference type="Gene3D" id="2.60.40.1120">
    <property type="entry name" value="Carboxypeptidase-like, regulatory domain"/>
    <property type="match status" value="1"/>
</dbReference>
<comment type="caution">
    <text evidence="14">The sequence shown here is derived from an EMBL/GenBank/DDBJ whole genome shotgun (WGS) entry which is preliminary data.</text>
</comment>
<keyword evidence="6 12" id="KW-0732">Signal</keyword>
<gene>
    <name evidence="14" type="ORF">LX64_01773</name>
</gene>
<comment type="similarity">
    <text evidence="11">Belongs to the TonB-dependent receptor family.</text>
</comment>
<dbReference type="PANTHER" id="PTHR32552:SF68">
    <property type="entry name" value="FERRICHROME OUTER MEMBRANE TRANSPORTER_PHAGE RECEPTOR"/>
    <property type="match status" value="1"/>
</dbReference>
<evidence type="ECO:0000256" key="1">
    <source>
        <dbReference type="ARBA" id="ARBA00004571"/>
    </source>
</evidence>
<dbReference type="InterPro" id="IPR023997">
    <property type="entry name" value="TonB-dep_OMP_SusC/RagA_CS"/>
</dbReference>
<dbReference type="InterPro" id="IPR036942">
    <property type="entry name" value="Beta-barrel_TonB_sf"/>
</dbReference>
<dbReference type="NCBIfam" id="TIGR04056">
    <property type="entry name" value="OMP_RagA_SusC"/>
    <property type="match status" value="1"/>
</dbReference>
<dbReference type="Gene3D" id="2.170.130.10">
    <property type="entry name" value="TonB-dependent receptor, plug domain"/>
    <property type="match status" value="1"/>
</dbReference>
<dbReference type="PROSITE" id="PS52016">
    <property type="entry name" value="TONB_DEPENDENT_REC_3"/>
    <property type="match status" value="1"/>
</dbReference>
<evidence type="ECO:0000256" key="2">
    <source>
        <dbReference type="ARBA" id="ARBA00022448"/>
    </source>
</evidence>
<dbReference type="PANTHER" id="PTHR32552">
    <property type="entry name" value="FERRICHROME IRON RECEPTOR-RELATED"/>
    <property type="match status" value="1"/>
</dbReference>
<protein>
    <submittedName>
        <fullName evidence="14">TonB-linked SusC/RagA family outer membrane protein</fullName>
    </submittedName>
</protein>
<keyword evidence="3 11" id="KW-1134">Transmembrane beta strand</keyword>
<dbReference type="GO" id="GO:0009279">
    <property type="term" value="C:cell outer membrane"/>
    <property type="evidence" value="ECO:0007669"/>
    <property type="project" value="UniProtKB-SubCell"/>
</dbReference>
<dbReference type="InterPro" id="IPR039426">
    <property type="entry name" value="TonB-dep_rcpt-like"/>
</dbReference>
<keyword evidence="8" id="KW-0406">Ion transport</keyword>
<evidence type="ECO:0000259" key="13">
    <source>
        <dbReference type="Pfam" id="PF07715"/>
    </source>
</evidence>
<dbReference type="InterPro" id="IPR037066">
    <property type="entry name" value="Plug_dom_sf"/>
</dbReference>
<evidence type="ECO:0000256" key="9">
    <source>
        <dbReference type="ARBA" id="ARBA00023136"/>
    </source>
</evidence>
<evidence type="ECO:0000256" key="7">
    <source>
        <dbReference type="ARBA" id="ARBA00023004"/>
    </source>
</evidence>
<evidence type="ECO:0000256" key="8">
    <source>
        <dbReference type="ARBA" id="ARBA00023065"/>
    </source>
</evidence>
<keyword evidence="15" id="KW-1185">Reference proteome</keyword>
<feature type="chain" id="PRO_5016399991" evidence="12">
    <location>
        <begin position="34"/>
        <end position="1251"/>
    </location>
</feature>
<evidence type="ECO:0000256" key="10">
    <source>
        <dbReference type="ARBA" id="ARBA00023237"/>
    </source>
</evidence>
<dbReference type="GO" id="GO:0015344">
    <property type="term" value="F:siderophore uptake transmembrane transporter activity"/>
    <property type="evidence" value="ECO:0007669"/>
    <property type="project" value="TreeGrafter"/>
</dbReference>
<dbReference type="SUPFAM" id="SSF49464">
    <property type="entry name" value="Carboxypeptidase regulatory domain-like"/>
    <property type="match status" value="1"/>
</dbReference>
<feature type="domain" description="TonB-dependent receptor plug" evidence="13">
    <location>
        <begin position="240"/>
        <end position="373"/>
    </location>
</feature>
<feature type="signal peptide" evidence="12">
    <location>
        <begin position="1"/>
        <end position="33"/>
    </location>
</feature>
<accession>A0A327QPU3</accession>
<evidence type="ECO:0000256" key="4">
    <source>
        <dbReference type="ARBA" id="ARBA00022496"/>
    </source>
</evidence>
<keyword evidence="2 11" id="KW-0813">Transport</keyword>
<evidence type="ECO:0000256" key="12">
    <source>
        <dbReference type="SAM" id="SignalP"/>
    </source>
</evidence>
<dbReference type="EMBL" id="QLLL01000003">
    <property type="protein sequence ID" value="RAJ06646.1"/>
    <property type="molecule type" value="Genomic_DNA"/>
</dbReference>
<keyword evidence="5 11" id="KW-0812">Transmembrane</keyword>
<dbReference type="Pfam" id="PF13715">
    <property type="entry name" value="CarbopepD_reg_2"/>
    <property type="match status" value="1"/>
</dbReference>
<evidence type="ECO:0000256" key="3">
    <source>
        <dbReference type="ARBA" id="ARBA00022452"/>
    </source>
</evidence>
<organism evidence="14 15">
    <name type="scientific">Chitinophaga skermanii</name>
    <dbReference type="NCBI Taxonomy" id="331697"/>
    <lineage>
        <taxon>Bacteria</taxon>
        <taxon>Pseudomonadati</taxon>
        <taxon>Bacteroidota</taxon>
        <taxon>Chitinophagia</taxon>
        <taxon>Chitinophagales</taxon>
        <taxon>Chitinophagaceae</taxon>
        <taxon>Chitinophaga</taxon>
    </lineage>
</organism>
<dbReference type="AlphaFoldDB" id="A0A327QPU3"/>
<dbReference type="InterPro" id="IPR023996">
    <property type="entry name" value="TonB-dep_OMP_SusC/RagA"/>
</dbReference>
<reference evidence="14 15" key="1">
    <citation type="submission" date="2018-06" db="EMBL/GenBank/DDBJ databases">
        <title>Genomic Encyclopedia of Archaeal and Bacterial Type Strains, Phase II (KMG-II): from individual species to whole genera.</title>
        <authorList>
            <person name="Goeker M."/>
        </authorList>
    </citation>
    <scope>NUCLEOTIDE SEQUENCE [LARGE SCALE GENOMIC DNA]</scope>
    <source>
        <strain evidence="14 15">DSM 23857</strain>
    </source>
</reference>
<evidence type="ECO:0000313" key="14">
    <source>
        <dbReference type="EMBL" id="RAJ06646.1"/>
    </source>
</evidence>
<dbReference type="Pfam" id="PF07715">
    <property type="entry name" value="Plug"/>
    <property type="match status" value="1"/>
</dbReference>
<dbReference type="RefSeq" id="WP_211324776.1">
    <property type="nucleotide sequence ID" value="NZ_QLLL01000003.1"/>
</dbReference>
<evidence type="ECO:0000313" key="15">
    <source>
        <dbReference type="Proteomes" id="UP000249547"/>
    </source>
</evidence>
<keyword evidence="4" id="KW-0410">Iron transport</keyword>
<evidence type="ECO:0000256" key="11">
    <source>
        <dbReference type="PROSITE-ProRule" id="PRU01360"/>
    </source>
</evidence>
<sequence length="1251" mass="137188">MTKDSTFLSLVKQYCKLLTLAMLLPMVTKAANADEQPSNSNPSLTVGFNKTPIITAFGQIESLTDKKFCYSKEDIDARKAITLEKRKRKLSDLLDKIGEQTSLVFATMDNNIAVKPFEENSTTKPAANNIPLVGTGFDAVSIATVVENIVKGHVSASNGDPLPGVTVKIKGTSKGTATDVLGNFTLDVPAGSTLQLSFVGYLQQEVTVTSNNLVITMQEDTRQMNEVVVTALGIKKETKKLGYAVQKVSGEDMIKANPPSIGAGLMGKVAGLNVSAPNGVEGSSMRLVIRGNTSISRNNQPLIVIDGIPLDNDMNSFKGGSEKSSDNDPTKADAYQDWGSVLNFINQDDVEDMSILKGPTAAALYGARGSNGVIMITMKKGKKRQGLGVDYNFSYRVNNPYRYQDMQNEYGYGGAVGLYSANKGFAIDAASGKPRYGAEATWSGANIDGQYTSQGPTPWGNNTWDLFSWYGTAASWGPKLDGREILWWDGTVRKWDPQPDNLKAFFKNGHTTTHNVSVNGGSDLGTMRLSYTRVGNEAIIPNSNYSQNTVNFAGNMNVSKRLKAEITASYTDYDRLNSPQVGNYNSAWTKFMVYGMSRDYKPLEQGLYQFPNGSQRKFDLGNFPMSYPYGSYGSDIYWNTYQNNTTLQRNQLIGNVKLSAEITPWLDVVGRAGIDYNTNDFESKFRPVDSGGVDGKYGHELYRNTTQNYEFLATAHKNDMLTKGLNLSFTAGASSLNTDNYAMQGWNKGPFATPFIYTLKNVKNIAQLTDKDLTNEYRYEKKLNSLYGLLDLSYKNYLFLTVTGRNDWSSTLPSNSNSYFYPSASLGFVFSDAFKMNTNGWLSFGKVRLAVAGSANDGKPYETIYTYDASVFGGQSTRSIKDVLPPSALKPQRSTAYEAGLQMAFFKNRLSFDFSYYNIKSTDQIIDINVAPSTGVSKVIFNTGKLQNKGFEMIVRGRAVEKRDFSWDVALNLAHNQNKLIDLGGDVPFYEIGNLFGAENGVVMRVAEGQNYGVIYGYDYTYKDGKRVVEDVKDASGNIIGTRYVTGKEVVPIGNATPKLTGGLTNTFNYKGFSLYTLVDFKYGGEIYSGSYAAAMGNGLAPATVKERNGGGLPYTYPDGTTANDGVIIEGVYADGKPNTTVVNNMWKYAAAYAAWSNIRIPRSNSVFENTWVKMREVTLTYQIPASVIRRTGFINNLSVSVIGRDLFYIYSSLPDRLNPEGVNGIGNAQGIEFGAFPGTRSYGASIKASF</sequence>
<keyword evidence="10 11" id="KW-0998">Cell outer membrane</keyword>
<dbReference type="Gene3D" id="2.40.170.20">
    <property type="entry name" value="TonB-dependent receptor, beta-barrel domain"/>
    <property type="match status" value="1"/>
</dbReference>
<evidence type="ECO:0000256" key="6">
    <source>
        <dbReference type="ARBA" id="ARBA00022729"/>
    </source>
</evidence>
<dbReference type="SUPFAM" id="SSF56935">
    <property type="entry name" value="Porins"/>
    <property type="match status" value="1"/>
</dbReference>
<proteinExistence type="inferred from homology"/>
<keyword evidence="7" id="KW-0408">Iron</keyword>